<organism evidence="1 2">
    <name type="scientific">Oceanobacillus luteolus</name>
    <dbReference type="NCBI Taxonomy" id="1274358"/>
    <lineage>
        <taxon>Bacteria</taxon>
        <taxon>Bacillati</taxon>
        <taxon>Bacillota</taxon>
        <taxon>Bacilli</taxon>
        <taxon>Bacillales</taxon>
        <taxon>Bacillaceae</taxon>
        <taxon>Oceanobacillus</taxon>
    </lineage>
</organism>
<dbReference type="RefSeq" id="WP_251516735.1">
    <property type="nucleotide sequence ID" value="NZ_JAMBON010000039.1"/>
</dbReference>
<evidence type="ECO:0000313" key="1">
    <source>
        <dbReference type="EMBL" id="MFD1608575.1"/>
    </source>
</evidence>
<keyword evidence="2" id="KW-1185">Reference proteome</keyword>
<gene>
    <name evidence="1" type="ORF">ACFSBH_13150</name>
</gene>
<accession>A0ABW4HTC8</accession>
<comment type="caution">
    <text evidence="1">The sequence shown here is derived from an EMBL/GenBank/DDBJ whole genome shotgun (WGS) entry which is preliminary data.</text>
</comment>
<evidence type="ECO:0000313" key="2">
    <source>
        <dbReference type="Proteomes" id="UP001597221"/>
    </source>
</evidence>
<dbReference type="EMBL" id="JBHUDE010000116">
    <property type="protein sequence ID" value="MFD1608575.1"/>
    <property type="molecule type" value="Genomic_DNA"/>
</dbReference>
<name>A0ABW4HTC8_9BACI</name>
<reference evidence="2" key="1">
    <citation type="journal article" date="2019" name="Int. J. Syst. Evol. Microbiol.">
        <title>The Global Catalogue of Microorganisms (GCM) 10K type strain sequencing project: providing services to taxonomists for standard genome sequencing and annotation.</title>
        <authorList>
            <consortium name="The Broad Institute Genomics Platform"/>
            <consortium name="The Broad Institute Genome Sequencing Center for Infectious Disease"/>
            <person name="Wu L."/>
            <person name="Ma J."/>
        </authorList>
    </citation>
    <scope>NUCLEOTIDE SEQUENCE [LARGE SCALE GENOMIC DNA]</scope>
    <source>
        <strain evidence="2">CGMCC 1.12376</strain>
    </source>
</reference>
<sequence>MTILYSGHLKTKHKDFVVKRLSTKYISDILLLQDTVMEQLEDKASLEKLSQDEFRNILEGNGLMIGAFVENKLFAIRALLIPPIDDHHLGRFAGLTQEELPKVIYQEVSLVHPEYRGNRMQQQLAHLIMNELENSQLDFQYVCCTVAPFNIPSLKDKFNQRMKIKALEKVYGEKLRYVFIKDLLKEDELEREENKFIPMDDIEMQQRLLASEWEGIQLVVNKDKFYIQYTKRP</sequence>
<protein>
    <submittedName>
        <fullName evidence="1">GNAT family N-acetyltransferase</fullName>
    </submittedName>
</protein>
<dbReference type="SUPFAM" id="SSF55729">
    <property type="entry name" value="Acyl-CoA N-acyltransferases (Nat)"/>
    <property type="match status" value="1"/>
</dbReference>
<proteinExistence type="predicted"/>
<dbReference type="Proteomes" id="UP001597221">
    <property type="component" value="Unassembled WGS sequence"/>
</dbReference>
<dbReference type="InterPro" id="IPR016181">
    <property type="entry name" value="Acyl_CoA_acyltransferase"/>
</dbReference>